<dbReference type="InterPro" id="IPR041413">
    <property type="entry name" value="MLTR_LBD"/>
</dbReference>
<feature type="domain" description="MmyB-like transcription regulator ligand binding" evidence="2">
    <location>
        <begin position="110"/>
        <end position="276"/>
    </location>
</feature>
<dbReference type="SUPFAM" id="SSF47413">
    <property type="entry name" value="lambda repressor-like DNA-binding domains"/>
    <property type="match status" value="1"/>
</dbReference>
<dbReference type="InterPro" id="IPR001387">
    <property type="entry name" value="Cro/C1-type_HTH"/>
</dbReference>
<dbReference type="RefSeq" id="WP_175589927.1">
    <property type="nucleotide sequence ID" value="NZ_JABWGN010000005.1"/>
</dbReference>
<dbReference type="PANTHER" id="PTHR35010">
    <property type="entry name" value="BLL4672 PROTEIN-RELATED"/>
    <property type="match status" value="1"/>
</dbReference>
<dbReference type="EMBL" id="JABWGN010000005">
    <property type="protein sequence ID" value="NUW32474.1"/>
    <property type="molecule type" value="Genomic_DNA"/>
</dbReference>
<organism evidence="3 4">
    <name type="scientific">Nonomuraea montanisoli</name>
    <dbReference type="NCBI Taxonomy" id="2741721"/>
    <lineage>
        <taxon>Bacteria</taxon>
        <taxon>Bacillati</taxon>
        <taxon>Actinomycetota</taxon>
        <taxon>Actinomycetes</taxon>
        <taxon>Streptosporangiales</taxon>
        <taxon>Streptosporangiaceae</taxon>
        <taxon>Nonomuraea</taxon>
    </lineage>
</organism>
<feature type="compositionally biased region" description="Low complexity" evidence="1">
    <location>
        <begin position="290"/>
        <end position="300"/>
    </location>
</feature>
<evidence type="ECO:0000313" key="3">
    <source>
        <dbReference type="EMBL" id="NUW32474.1"/>
    </source>
</evidence>
<dbReference type="Pfam" id="PF17765">
    <property type="entry name" value="MLTR_LBD"/>
    <property type="match status" value="1"/>
</dbReference>
<accession>A0A7Y6I6I4</accession>
<dbReference type="Gene3D" id="1.10.260.40">
    <property type="entry name" value="lambda repressor-like DNA-binding domains"/>
    <property type="match status" value="1"/>
</dbReference>
<keyword evidence="4" id="KW-1185">Reference proteome</keyword>
<feature type="region of interest" description="Disordered" evidence="1">
    <location>
        <begin position="290"/>
        <end position="309"/>
    </location>
</feature>
<dbReference type="PANTHER" id="PTHR35010:SF2">
    <property type="entry name" value="BLL4672 PROTEIN"/>
    <property type="match status" value="1"/>
</dbReference>
<sequence>MRPPDASPRGPLGDFLSARRSLITAADVGLPETGYPRRVPGLRREEVAQLAGISIDYYTRLEQGRVRTASRPVLHAIGRALMLNDDQQRHLIQLAHPDEAERRGGSAPRVSPQVERLLANLADTPALVLSRYFDVLAWNRLAVALLGDLAAMEPRHRNYVWMTFLDPHVRSMLVDWRERAQEAVSALRLAAGVACDAPRLRELVGELSARDPDFRTWWVQHLVTMRTSGSSRLDHPVAGRFSVDWQVLTCVDDGEQAIVLMSAPAGGPDHAAIRRLDAWAEAHGLTHGTAAPAAPLVTTPHSGASGTPS</sequence>
<proteinExistence type="predicted"/>
<dbReference type="Pfam" id="PF13560">
    <property type="entry name" value="HTH_31"/>
    <property type="match status" value="1"/>
</dbReference>
<dbReference type="GO" id="GO:0003677">
    <property type="term" value="F:DNA binding"/>
    <property type="evidence" value="ECO:0007669"/>
    <property type="project" value="InterPro"/>
</dbReference>
<evidence type="ECO:0000259" key="2">
    <source>
        <dbReference type="Pfam" id="PF17765"/>
    </source>
</evidence>
<comment type="caution">
    <text evidence="3">The sequence shown here is derived from an EMBL/GenBank/DDBJ whole genome shotgun (WGS) entry which is preliminary data.</text>
</comment>
<dbReference type="Gene3D" id="3.30.450.180">
    <property type="match status" value="1"/>
</dbReference>
<evidence type="ECO:0000256" key="1">
    <source>
        <dbReference type="SAM" id="MobiDB-lite"/>
    </source>
</evidence>
<reference evidence="3 4" key="1">
    <citation type="submission" date="2020-06" db="EMBL/GenBank/DDBJ databases">
        <title>Nonomuraea sp. SMC257, a novel actinomycete isolated from soil.</title>
        <authorList>
            <person name="Chanama M."/>
        </authorList>
    </citation>
    <scope>NUCLEOTIDE SEQUENCE [LARGE SCALE GENOMIC DNA]</scope>
    <source>
        <strain evidence="3 4">SMC257</strain>
    </source>
</reference>
<dbReference type="InterPro" id="IPR010982">
    <property type="entry name" value="Lambda_DNA-bd_dom_sf"/>
</dbReference>
<gene>
    <name evidence="3" type="ORF">HTZ77_13690</name>
</gene>
<dbReference type="CDD" id="cd00093">
    <property type="entry name" value="HTH_XRE"/>
    <property type="match status" value="1"/>
</dbReference>
<dbReference type="AlphaFoldDB" id="A0A7Y6I6I4"/>
<dbReference type="Proteomes" id="UP000586042">
    <property type="component" value="Unassembled WGS sequence"/>
</dbReference>
<name>A0A7Y6I6I4_9ACTN</name>
<protein>
    <submittedName>
        <fullName evidence="3">Helix-turn-helix domain-containing protein</fullName>
    </submittedName>
</protein>
<evidence type="ECO:0000313" key="4">
    <source>
        <dbReference type="Proteomes" id="UP000586042"/>
    </source>
</evidence>